<dbReference type="InterPro" id="IPR012989">
    <property type="entry name" value="SEP_domain"/>
</dbReference>
<evidence type="ECO:0000256" key="2">
    <source>
        <dbReference type="ARBA" id="ARBA00022490"/>
    </source>
</evidence>
<evidence type="ECO:0000256" key="4">
    <source>
        <dbReference type="ARBA" id="ARBA00023212"/>
    </source>
</evidence>
<dbReference type="Pfam" id="PF08059">
    <property type="entry name" value="SEP"/>
    <property type="match status" value="1"/>
</dbReference>
<feature type="coiled-coil region" evidence="10">
    <location>
        <begin position="28"/>
        <end position="90"/>
    </location>
</feature>
<protein>
    <recommendedName>
        <fullName evidence="7">UBX domain-containing protein 11</fullName>
    </recommendedName>
    <alternativeName>
        <fullName evidence="9">Socius</fullName>
    </alternativeName>
    <alternativeName>
        <fullName evidence="8">UBX domain-containing protein 5</fullName>
    </alternativeName>
</protein>
<dbReference type="STRING" id="2015173.A0A026WUP9"/>
<name>A0A026WUP9_OOCBI</name>
<dbReference type="GO" id="GO:0043130">
    <property type="term" value="F:ubiquitin binding"/>
    <property type="evidence" value="ECO:0007669"/>
    <property type="project" value="TreeGrafter"/>
</dbReference>
<dbReference type="GO" id="GO:0043161">
    <property type="term" value="P:proteasome-mediated ubiquitin-dependent protein catabolic process"/>
    <property type="evidence" value="ECO:0007669"/>
    <property type="project" value="TreeGrafter"/>
</dbReference>
<feature type="compositionally biased region" description="Polar residues" evidence="11">
    <location>
        <begin position="476"/>
        <end position="485"/>
    </location>
</feature>
<dbReference type="EMBL" id="KK107107">
    <property type="protein sequence ID" value="EZA59391.1"/>
    <property type="molecule type" value="Genomic_DNA"/>
</dbReference>
<comment type="subcellular location">
    <subcellularLocation>
        <location evidence="1">Cytoplasm</location>
        <location evidence="1">Cytoskeleton</location>
    </subcellularLocation>
</comment>
<dbReference type="PANTHER" id="PTHR23333:SF4">
    <property type="entry name" value="UBX DOMAIN-CONTAINING PROTEIN 11"/>
    <property type="match status" value="1"/>
</dbReference>
<comment type="function">
    <text evidence="5">May be involved in the reorganization of actin cytoskeleton mediated by RND1, RND2 and RND3. Promotes RHOA activation mediated by GNA12 and GNA13.</text>
</comment>
<dbReference type="FunFam" id="3.30.420.210:FF:000003">
    <property type="entry name" value="UBX domain protein 11"/>
    <property type="match status" value="1"/>
</dbReference>
<keyword evidence="14" id="KW-1185">Reference proteome</keyword>
<dbReference type="AlphaFoldDB" id="A0A026WUP9"/>
<proteinExistence type="predicted"/>
<dbReference type="Proteomes" id="UP000053097">
    <property type="component" value="Unassembled WGS sequence"/>
</dbReference>
<accession>A0A026WUP9</accession>
<evidence type="ECO:0000256" key="5">
    <source>
        <dbReference type="ARBA" id="ARBA00059434"/>
    </source>
</evidence>
<feature type="compositionally biased region" description="Polar residues" evidence="11">
    <location>
        <begin position="445"/>
        <end position="454"/>
    </location>
</feature>
<evidence type="ECO:0000259" key="12">
    <source>
        <dbReference type="PROSITE" id="PS51399"/>
    </source>
</evidence>
<evidence type="ECO:0000256" key="10">
    <source>
        <dbReference type="SAM" id="Coils"/>
    </source>
</evidence>
<evidence type="ECO:0000313" key="14">
    <source>
        <dbReference type="Proteomes" id="UP000053097"/>
    </source>
</evidence>
<reference evidence="13 14" key="1">
    <citation type="journal article" date="2014" name="Curr. Biol.">
        <title>The genome of the clonal raider ant Cerapachys biroi.</title>
        <authorList>
            <person name="Oxley P.R."/>
            <person name="Ji L."/>
            <person name="Fetter-Pruneda I."/>
            <person name="McKenzie S.K."/>
            <person name="Li C."/>
            <person name="Hu H."/>
            <person name="Zhang G."/>
            <person name="Kronauer D.J."/>
        </authorList>
    </citation>
    <scope>NUCLEOTIDE SEQUENCE [LARGE SCALE GENOMIC DNA]</scope>
</reference>
<organism evidence="13 14">
    <name type="scientific">Ooceraea biroi</name>
    <name type="common">Clonal raider ant</name>
    <name type="synonym">Cerapachys biroi</name>
    <dbReference type="NCBI Taxonomy" id="2015173"/>
    <lineage>
        <taxon>Eukaryota</taxon>
        <taxon>Metazoa</taxon>
        <taxon>Ecdysozoa</taxon>
        <taxon>Arthropoda</taxon>
        <taxon>Hexapoda</taxon>
        <taxon>Insecta</taxon>
        <taxon>Pterygota</taxon>
        <taxon>Neoptera</taxon>
        <taxon>Endopterygota</taxon>
        <taxon>Hymenoptera</taxon>
        <taxon>Apocrita</taxon>
        <taxon>Aculeata</taxon>
        <taxon>Formicoidea</taxon>
        <taxon>Formicidae</taxon>
        <taxon>Dorylinae</taxon>
        <taxon>Ooceraea</taxon>
    </lineage>
</organism>
<feature type="domain" description="SEP" evidence="12">
    <location>
        <begin position="187"/>
        <end position="251"/>
    </location>
</feature>
<evidence type="ECO:0000256" key="3">
    <source>
        <dbReference type="ARBA" id="ARBA00023054"/>
    </source>
</evidence>
<feature type="compositionally biased region" description="Low complexity" evidence="11">
    <location>
        <begin position="426"/>
        <end position="436"/>
    </location>
</feature>
<dbReference type="OMA" id="FKTPSCM"/>
<keyword evidence="2" id="KW-0963">Cytoplasm</keyword>
<dbReference type="SUPFAM" id="SSF102848">
    <property type="entry name" value="NSFL1 (p97 ATPase) cofactor p47, SEP domain"/>
    <property type="match status" value="1"/>
</dbReference>
<evidence type="ECO:0000256" key="6">
    <source>
        <dbReference type="ARBA" id="ARBA00062345"/>
    </source>
</evidence>
<dbReference type="GO" id="GO:0005856">
    <property type="term" value="C:cytoskeleton"/>
    <property type="evidence" value="ECO:0007669"/>
    <property type="project" value="UniProtKB-SubCell"/>
</dbReference>
<dbReference type="PROSITE" id="PS51399">
    <property type="entry name" value="SEP"/>
    <property type="match status" value="1"/>
</dbReference>
<keyword evidence="4" id="KW-0206">Cytoskeleton</keyword>
<dbReference type="SMART" id="SM00553">
    <property type="entry name" value="SEP"/>
    <property type="match status" value="1"/>
</dbReference>
<evidence type="ECO:0000256" key="1">
    <source>
        <dbReference type="ARBA" id="ARBA00004245"/>
    </source>
</evidence>
<sequence length="579" mass="64949">VSNANLSARKLWNNTSKTLRNIPVNGVIEEESELIDMLTKQLHLAESQMRRMQSVLIKAEEGLRNKDQEIGRLKRKVKDWETKYRNQELARKKEQQSQANNSEYFYQRCLILENKIVEMEKFLTDYGLIWVGDTKYPANANGASNNYIDACYDQLVANIDQLNLAAGKGEVHVHHNEKGGGAIFKTPSCMAIKFYKNGMTVKGGALRSYDDPTTSSFIRDILDGYFPSELQKEYPDGVPFMVEDCRIELYAGDSFPGQGYRLGKHSPVDNLLSTNLHRSTNILQRSERVILSLKDNTSTSENIPLLPLPTNRNSLKPRSSSETSSLDLFSLRSQILASHNNACSSSHLQSHINAELARNSRRKKREVATKNTEYDMLNGQSPKSRDILRLSSSSRTRYNSSTDRSLPRFPPSQPETIGSRLRPRSRSTSLSGRRPGVQSVLRPKASSTAEINNGEQKKLVNPTAGSSATKHPRGSKSATCASKSTPPLLHQINEATRKPGELRLKVRSLTGSTVFLVHIFADESVAKLYELLDKAMQTSGHRGYKVVLSGYLPKRLEREDRSLKDNGISRDCVLHLVND</sequence>
<evidence type="ECO:0000313" key="13">
    <source>
        <dbReference type="EMBL" id="EZA59391.1"/>
    </source>
</evidence>
<feature type="non-terminal residue" evidence="13">
    <location>
        <position position="1"/>
    </location>
</feature>
<evidence type="ECO:0000256" key="11">
    <source>
        <dbReference type="SAM" id="MobiDB-lite"/>
    </source>
</evidence>
<feature type="region of interest" description="Disordered" evidence="11">
    <location>
        <begin position="301"/>
        <end position="323"/>
    </location>
</feature>
<comment type="subunit">
    <text evidence="6">Interacts with GNA12, GNA13, RND1, RND2 and RND3.</text>
</comment>
<evidence type="ECO:0000256" key="8">
    <source>
        <dbReference type="ARBA" id="ARBA00075811"/>
    </source>
</evidence>
<evidence type="ECO:0000256" key="7">
    <source>
        <dbReference type="ARBA" id="ARBA00073759"/>
    </source>
</evidence>
<gene>
    <name evidence="13" type="ORF">X777_00473</name>
</gene>
<dbReference type="Gene3D" id="3.30.420.210">
    <property type="entry name" value="SEP domain"/>
    <property type="match status" value="1"/>
</dbReference>
<evidence type="ECO:0000256" key="9">
    <source>
        <dbReference type="ARBA" id="ARBA00081109"/>
    </source>
</evidence>
<dbReference type="OrthoDB" id="25887at2759"/>
<feature type="compositionally biased region" description="Low complexity" evidence="11">
    <location>
        <begin position="389"/>
        <end position="404"/>
    </location>
</feature>
<keyword evidence="3 10" id="KW-0175">Coiled coil</keyword>
<dbReference type="PANTHER" id="PTHR23333">
    <property type="entry name" value="UBX DOMAIN CONTAINING PROTEIN"/>
    <property type="match status" value="1"/>
</dbReference>
<feature type="region of interest" description="Disordered" evidence="11">
    <location>
        <begin position="357"/>
        <end position="485"/>
    </location>
</feature>
<dbReference type="InterPro" id="IPR036241">
    <property type="entry name" value="NSFL1C_SEP_dom_sf"/>
</dbReference>